<evidence type="ECO:0000313" key="1">
    <source>
        <dbReference type="EMBL" id="ORB65795.1"/>
    </source>
</evidence>
<gene>
    <name evidence="1" type="ORF">BST47_12260</name>
</gene>
<name>A0A1X0JT81_9MYCO</name>
<keyword evidence="2" id="KW-1185">Reference proteome</keyword>
<dbReference type="OrthoDB" id="4731298at2"/>
<dbReference type="AlphaFoldDB" id="A0A1X0JT81"/>
<proteinExistence type="predicted"/>
<evidence type="ECO:0000313" key="2">
    <source>
        <dbReference type="Proteomes" id="UP000192411"/>
    </source>
</evidence>
<organism evidence="1 2">
    <name type="scientific">Mycolicibacterium tusciae</name>
    <dbReference type="NCBI Taxonomy" id="75922"/>
    <lineage>
        <taxon>Bacteria</taxon>
        <taxon>Bacillati</taxon>
        <taxon>Actinomycetota</taxon>
        <taxon>Actinomycetes</taxon>
        <taxon>Mycobacteriales</taxon>
        <taxon>Mycobacteriaceae</taxon>
        <taxon>Mycolicibacterium</taxon>
    </lineage>
</organism>
<sequence>MSREDSRRRAERARWLRGTGKTWQQIADSEGFRSRRAAQLAVARLVESEPADNPAALRRTATDGLRITKSVLFAGLAEAKQSGDHQAVVSYARAIGDNIDKDAKINGLHVPVAQQVDVNVSHDATAIIDRMESELLALVAQREQPSAIASGNVIDAEVIR</sequence>
<accession>A0A1X0JT81</accession>
<evidence type="ECO:0008006" key="3">
    <source>
        <dbReference type="Google" id="ProtNLM"/>
    </source>
</evidence>
<dbReference type="Proteomes" id="UP000192411">
    <property type="component" value="Unassembled WGS sequence"/>
</dbReference>
<dbReference type="EMBL" id="MVIM01000005">
    <property type="protein sequence ID" value="ORB65795.1"/>
    <property type="molecule type" value="Genomic_DNA"/>
</dbReference>
<protein>
    <recommendedName>
        <fullName evidence="3">Terminase</fullName>
    </recommendedName>
</protein>
<reference evidence="1 2" key="1">
    <citation type="submission" date="2017-02" db="EMBL/GenBank/DDBJ databases">
        <title>The new phylogeny of genus Mycobacterium.</title>
        <authorList>
            <person name="Tortoli E."/>
            <person name="Trovato A."/>
            <person name="Cirillo D.M."/>
        </authorList>
    </citation>
    <scope>NUCLEOTIDE SEQUENCE [LARGE SCALE GENOMIC DNA]</scope>
    <source>
        <strain evidence="1 2">DSM 44338</strain>
    </source>
</reference>
<comment type="caution">
    <text evidence="1">The sequence shown here is derived from an EMBL/GenBank/DDBJ whole genome shotgun (WGS) entry which is preliminary data.</text>
</comment>